<keyword evidence="3" id="KW-1185">Reference proteome</keyword>
<evidence type="ECO:0000313" key="3">
    <source>
        <dbReference type="Proteomes" id="UP000266673"/>
    </source>
</evidence>
<evidence type="ECO:0000313" key="2">
    <source>
        <dbReference type="EMBL" id="RIB30667.1"/>
    </source>
</evidence>
<reference evidence="2 3" key="1">
    <citation type="submission" date="2018-06" db="EMBL/GenBank/DDBJ databases">
        <title>Comparative genomics reveals the genomic features of Rhizophagus irregularis, R. cerebriforme, R. diaphanum and Gigaspora rosea, and their symbiotic lifestyle signature.</title>
        <authorList>
            <person name="Morin E."/>
            <person name="San Clemente H."/>
            <person name="Chen E.C.H."/>
            <person name="De La Providencia I."/>
            <person name="Hainaut M."/>
            <person name="Kuo A."/>
            <person name="Kohler A."/>
            <person name="Murat C."/>
            <person name="Tang N."/>
            <person name="Roy S."/>
            <person name="Loubradou J."/>
            <person name="Henrissat B."/>
            <person name="Grigoriev I.V."/>
            <person name="Corradi N."/>
            <person name="Roux C."/>
            <person name="Martin F.M."/>
        </authorList>
    </citation>
    <scope>NUCLEOTIDE SEQUENCE [LARGE SCALE GENOMIC DNA]</scope>
    <source>
        <strain evidence="2 3">DAOM 194757</strain>
    </source>
</reference>
<sequence>SSKNQSNDLINELSNKRLKISQSTTSQKSISIDSTLILKRHRQQQTLPMHLIVNEELPDGSTAERSMIDPKFPKYRTDDVCIAQKKNSRTKIPEDIRKIPTISSTNFIPISNKTSLTKTVTYGSIPPLINATDNKDSCQEIQTESNGRRPSISIDREPISDLENKSEINENMSMQKMISNSNGTHVLEIITIPDDDDEAPCHTHRANYSFYTDVNVLSPTSSLDIELGSEESDLEEIDLGKSMWEVQKHKDAQPNAQESLNIIYASEIFCLSVVKDDVIEVIEIGSSSEESESEVESSLAGDSDEEMEMATSSDDDDYYTGFKIYDLITDNNPDSMLQLINNSIPYDIKKLKQKRSIINSVGTVKRRKTSS</sequence>
<gene>
    <name evidence="2" type="ORF">C2G38_2052993</name>
</gene>
<protein>
    <submittedName>
        <fullName evidence="2">Uncharacterized protein</fullName>
    </submittedName>
</protein>
<feature type="compositionally biased region" description="Acidic residues" evidence="1">
    <location>
        <begin position="302"/>
        <end position="315"/>
    </location>
</feature>
<dbReference type="Proteomes" id="UP000266673">
    <property type="component" value="Unassembled WGS sequence"/>
</dbReference>
<dbReference type="EMBL" id="QKWP01000007">
    <property type="protein sequence ID" value="RIB30667.1"/>
    <property type="molecule type" value="Genomic_DNA"/>
</dbReference>
<feature type="non-terminal residue" evidence="2">
    <location>
        <position position="1"/>
    </location>
</feature>
<proteinExistence type="predicted"/>
<comment type="caution">
    <text evidence="2">The sequence shown here is derived from an EMBL/GenBank/DDBJ whole genome shotgun (WGS) entry which is preliminary data.</text>
</comment>
<evidence type="ECO:0000256" key="1">
    <source>
        <dbReference type="SAM" id="MobiDB-lite"/>
    </source>
</evidence>
<accession>A0A397WA83</accession>
<dbReference type="OrthoDB" id="2394352at2759"/>
<organism evidence="2 3">
    <name type="scientific">Gigaspora rosea</name>
    <dbReference type="NCBI Taxonomy" id="44941"/>
    <lineage>
        <taxon>Eukaryota</taxon>
        <taxon>Fungi</taxon>
        <taxon>Fungi incertae sedis</taxon>
        <taxon>Mucoromycota</taxon>
        <taxon>Glomeromycotina</taxon>
        <taxon>Glomeromycetes</taxon>
        <taxon>Diversisporales</taxon>
        <taxon>Gigasporaceae</taxon>
        <taxon>Gigaspora</taxon>
    </lineage>
</organism>
<feature type="region of interest" description="Disordered" evidence="1">
    <location>
        <begin position="285"/>
        <end position="315"/>
    </location>
</feature>
<dbReference type="AlphaFoldDB" id="A0A397WA83"/>
<name>A0A397WA83_9GLOM</name>